<accession>A0A1T3P050</accession>
<organism evidence="1 2">
    <name type="scientific">Embleya scabrispora</name>
    <dbReference type="NCBI Taxonomy" id="159449"/>
    <lineage>
        <taxon>Bacteria</taxon>
        <taxon>Bacillati</taxon>
        <taxon>Actinomycetota</taxon>
        <taxon>Actinomycetes</taxon>
        <taxon>Kitasatosporales</taxon>
        <taxon>Streptomycetaceae</taxon>
        <taxon>Embleya</taxon>
    </lineage>
</organism>
<dbReference type="OrthoDB" id="4350651at2"/>
<protein>
    <submittedName>
        <fullName evidence="1">Uncharacterized protein</fullName>
    </submittedName>
</protein>
<dbReference type="InterPro" id="IPR057705">
    <property type="entry name" value="DUF7945"/>
</dbReference>
<reference evidence="1 2" key="1">
    <citation type="submission" date="2017-03" db="EMBL/GenBank/DDBJ databases">
        <title>Draft genome sequence of Streptomyces scabrisporus NF3, endophyte isolated from Amphipterygium adstringens.</title>
        <authorList>
            <person name="Vazquez M."/>
            <person name="Ceapa C.D."/>
            <person name="Rodriguez Luna D."/>
            <person name="Sanchez Esquivel S."/>
        </authorList>
    </citation>
    <scope>NUCLEOTIDE SEQUENCE [LARGE SCALE GENOMIC DNA]</scope>
    <source>
        <strain evidence="1 2">NF3</strain>
    </source>
</reference>
<dbReference type="AlphaFoldDB" id="A0A1T3P050"/>
<gene>
    <name evidence="1" type="ORF">B4N89_17460</name>
</gene>
<dbReference type="STRING" id="159449.B4N89_17460"/>
<name>A0A1T3P050_9ACTN</name>
<sequence length="148" mass="16305">MAGMRQSTVPWWRWRAQVRSALHMFGDPTFQRESWLAGRPEYGSITDAVYRLVGDSWLDRWSATTYIGALVTDAEEAALVDAAVREILGVLHDVGEDAPAPAYLTHPRWPDVVAASRAAHVALARADEDDPDAPPDSLAVLRIRTGGR</sequence>
<dbReference type="eggNOG" id="ENOG5033V1W">
    <property type="taxonomic scope" value="Bacteria"/>
</dbReference>
<evidence type="ECO:0000313" key="2">
    <source>
        <dbReference type="Proteomes" id="UP000190037"/>
    </source>
</evidence>
<dbReference type="NCBIfam" id="NF047838">
    <property type="entry name" value="SCO4402_fam"/>
    <property type="match status" value="1"/>
</dbReference>
<dbReference type="Pfam" id="PF25656">
    <property type="entry name" value="DUF7945"/>
    <property type="match status" value="1"/>
</dbReference>
<dbReference type="Proteomes" id="UP000190037">
    <property type="component" value="Unassembled WGS sequence"/>
</dbReference>
<dbReference type="RefSeq" id="WP_078976752.1">
    <property type="nucleotide sequence ID" value="NZ_MWQN01000001.1"/>
</dbReference>
<proteinExistence type="predicted"/>
<evidence type="ECO:0000313" key="1">
    <source>
        <dbReference type="EMBL" id="OPC82487.1"/>
    </source>
</evidence>
<comment type="caution">
    <text evidence="1">The sequence shown here is derived from an EMBL/GenBank/DDBJ whole genome shotgun (WGS) entry which is preliminary data.</text>
</comment>
<dbReference type="EMBL" id="MWQN01000001">
    <property type="protein sequence ID" value="OPC82487.1"/>
    <property type="molecule type" value="Genomic_DNA"/>
</dbReference>
<keyword evidence="2" id="KW-1185">Reference proteome</keyword>